<dbReference type="InterPro" id="IPR001965">
    <property type="entry name" value="Znf_PHD"/>
</dbReference>
<evidence type="ECO:0000313" key="6">
    <source>
        <dbReference type="EMBL" id="CAE7228620.1"/>
    </source>
</evidence>
<dbReference type="PANTHER" id="PTHR47672">
    <property type="entry name" value="E3 UBIQUITIN-PROTEIN LIGASE SNT2"/>
    <property type="match status" value="1"/>
</dbReference>
<dbReference type="SUPFAM" id="SSF46689">
    <property type="entry name" value="Homeodomain-like"/>
    <property type="match status" value="1"/>
</dbReference>
<dbReference type="SUPFAM" id="SSF57903">
    <property type="entry name" value="FYVE/PHD zinc finger"/>
    <property type="match status" value="1"/>
</dbReference>
<evidence type="ECO:0000313" key="7">
    <source>
        <dbReference type="Proteomes" id="UP000663827"/>
    </source>
</evidence>
<dbReference type="SMART" id="SM00249">
    <property type="entry name" value="PHD"/>
    <property type="match status" value="2"/>
</dbReference>
<accession>A0A8H3I3L8</accession>
<keyword evidence="2" id="KW-0863">Zinc-finger</keyword>
<feature type="region of interest" description="Disordered" evidence="4">
    <location>
        <begin position="178"/>
        <end position="214"/>
    </location>
</feature>
<dbReference type="Gene3D" id="1.10.10.60">
    <property type="entry name" value="Homeodomain-like"/>
    <property type="match status" value="1"/>
</dbReference>
<evidence type="ECO:0000256" key="1">
    <source>
        <dbReference type="ARBA" id="ARBA00022723"/>
    </source>
</evidence>
<evidence type="ECO:0000256" key="2">
    <source>
        <dbReference type="ARBA" id="ARBA00022771"/>
    </source>
</evidence>
<feature type="compositionally biased region" description="Basic and acidic residues" evidence="4">
    <location>
        <begin position="178"/>
        <end position="194"/>
    </location>
</feature>
<dbReference type="InterPro" id="IPR034732">
    <property type="entry name" value="EPHD"/>
</dbReference>
<dbReference type="CDD" id="cd15571">
    <property type="entry name" value="ePHD"/>
    <property type="match status" value="1"/>
</dbReference>
<organism evidence="6 7">
    <name type="scientific">Rhizoctonia solani</name>
    <dbReference type="NCBI Taxonomy" id="456999"/>
    <lineage>
        <taxon>Eukaryota</taxon>
        <taxon>Fungi</taxon>
        <taxon>Dikarya</taxon>
        <taxon>Basidiomycota</taxon>
        <taxon>Agaricomycotina</taxon>
        <taxon>Agaricomycetes</taxon>
        <taxon>Cantharellales</taxon>
        <taxon>Ceratobasidiaceae</taxon>
        <taxon>Rhizoctonia</taxon>
    </lineage>
</organism>
<dbReference type="GO" id="GO:0036205">
    <property type="term" value="P:histone catabolic process"/>
    <property type="evidence" value="ECO:0007669"/>
    <property type="project" value="TreeGrafter"/>
</dbReference>
<evidence type="ECO:0000256" key="4">
    <source>
        <dbReference type="SAM" id="MobiDB-lite"/>
    </source>
</evidence>
<evidence type="ECO:0000259" key="5">
    <source>
        <dbReference type="PROSITE" id="PS51805"/>
    </source>
</evidence>
<dbReference type="PROSITE" id="PS51805">
    <property type="entry name" value="EPHD"/>
    <property type="match status" value="1"/>
</dbReference>
<dbReference type="GO" id="GO:0004842">
    <property type="term" value="F:ubiquitin-protein transferase activity"/>
    <property type="evidence" value="ECO:0007669"/>
    <property type="project" value="TreeGrafter"/>
</dbReference>
<feature type="region of interest" description="Disordered" evidence="4">
    <location>
        <begin position="95"/>
        <end position="127"/>
    </location>
</feature>
<comment type="caution">
    <text evidence="6">The sequence shown here is derived from an EMBL/GenBank/DDBJ whole genome shotgun (WGS) entry which is preliminary data.</text>
</comment>
<dbReference type="Pfam" id="PF13831">
    <property type="entry name" value="PHD_2"/>
    <property type="match status" value="1"/>
</dbReference>
<reference evidence="6" key="1">
    <citation type="submission" date="2021-01" db="EMBL/GenBank/DDBJ databases">
        <authorList>
            <person name="Kaushik A."/>
        </authorList>
    </citation>
    <scope>NUCLEOTIDE SEQUENCE</scope>
    <source>
        <strain evidence="6">AG5</strain>
    </source>
</reference>
<dbReference type="Proteomes" id="UP000663827">
    <property type="component" value="Unassembled WGS sequence"/>
</dbReference>
<sequence>MRSGVDFLEESARRYSLQHRGITQKYSGTTRPRRWQAKDTRFWDKDWTHDEVEQFENGIKQHGPEMRAIKEGIKTRSIYEVVRFYGHWKNDRLGEEHRQSKTSNLTGKNISLKRSRSPSSDDESSVYGFGGDVPRQVCGACRSKESAVWWKAPRGLPTEVMCDQCGISWRKYGDIRSGRIEEPKKGNGVDKRENTPQPPVKRTKVVSMSRGPSPPPAPRQHICCCCKKSGPIGRVVQCAQCGVQVHAAVYGVTEEEAAAETWLCELCQNEKSQESSLNPNCLLCPRTPNDTLQNKQNALASTILRLSKPTEGRGWVHTLCSVFVPETSFTDASRLRLVEGISSVSDTRWASPCSICRQEGGAVVSCASGCGAQFHVSCAWMAGHAFGFEVRQSKNTRRDPATIIDFRGEMGVLKALIRCKAHPNAARPTFDICSLNANGESALQVYCRTYKQVSVSHSYGLLRKAKRLDTLLRAQGFLPPISSTHDSQTFSDEISGGAVCTSCGTHDSPCFWNLDGQMIVDPEAASTALCNTCRLERSASSLARAGAGTRGGDQVSMSQQNPPMTASL</sequence>
<feature type="region of interest" description="Disordered" evidence="4">
    <location>
        <begin position="544"/>
        <end position="568"/>
    </location>
</feature>
<dbReference type="Gene3D" id="3.30.40.10">
    <property type="entry name" value="Zinc/RING finger domain, C3HC4 (zinc finger)"/>
    <property type="match status" value="1"/>
</dbReference>
<feature type="compositionally biased region" description="Polar residues" evidence="4">
    <location>
        <begin position="555"/>
        <end position="568"/>
    </location>
</feature>
<protein>
    <recommendedName>
        <fullName evidence="5">PHD-type domain-containing protein</fullName>
    </recommendedName>
</protein>
<dbReference type="InterPro" id="IPR009057">
    <property type="entry name" value="Homeodomain-like_sf"/>
</dbReference>
<keyword evidence="3" id="KW-0862">Zinc</keyword>
<dbReference type="InterPro" id="IPR029617">
    <property type="entry name" value="Snt2"/>
</dbReference>
<dbReference type="GO" id="GO:0008270">
    <property type="term" value="F:zinc ion binding"/>
    <property type="evidence" value="ECO:0007669"/>
    <property type="project" value="UniProtKB-KW"/>
</dbReference>
<dbReference type="InterPro" id="IPR013083">
    <property type="entry name" value="Znf_RING/FYVE/PHD"/>
</dbReference>
<dbReference type="InterPro" id="IPR019787">
    <property type="entry name" value="Znf_PHD-finger"/>
</dbReference>
<dbReference type="GO" id="GO:0048189">
    <property type="term" value="C:Lid2 complex"/>
    <property type="evidence" value="ECO:0007669"/>
    <property type="project" value="TreeGrafter"/>
</dbReference>
<keyword evidence="1" id="KW-0479">Metal-binding</keyword>
<dbReference type="PANTHER" id="PTHR47672:SF1">
    <property type="entry name" value="E3 UBIQUITIN-PROTEIN LIGASE SNT2"/>
    <property type="match status" value="1"/>
</dbReference>
<feature type="domain" description="PHD-type" evidence="5">
    <location>
        <begin position="278"/>
        <end position="409"/>
    </location>
</feature>
<dbReference type="Pfam" id="PF13832">
    <property type="entry name" value="zf-HC5HC2H_2"/>
    <property type="match status" value="1"/>
</dbReference>
<name>A0A8H3I3L8_9AGAM</name>
<dbReference type="EMBL" id="CAJNJQ010006454">
    <property type="protein sequence ID" value="CAE7228620.1"/>
    <property type="molecule type" value="Genomic_DNA"/>
</dbReference>
<proteinExistence type="predicted"/>
<dbReference type="InterPro" id="IPR011011">
    <property type="entry name" value="Znf_FYVE_PHD"/>
</dbReference>
<dbReference type="AlphaFoldDB" id="A0A8H3I3L8"/>
<gene>
    <name evidence="6" type="ORF">RDB_LOCUS180763</name>
</gene>
<evidence type="ECO:0000256" key="3">
    <source>
        <dbReference type="ARBA" id="ARBA00022833"/>
    </source>
</evidence>